<dbReference type="Gene3D" id="3.30.70.3550">
    <property type="entry name" value="Leucyl/phenylalanyl-tRNA-protein transferase, N-terminal domain"/>
    <property type="match status" value="1"/>
</dbReference>
<dbReference type="InterPro" id="IPR042203">
    <property type="entry name" value="Leu/Phe-tRNA_Trfase_C"/>
</dbReference>
<keyword evidence="1" id="KW-0963">Cytoplasm</keyword>
<dbReference type="Gene3D" id="3.40.630.70">
    <property type="entry name" value="Leucyl/phenylalanyl-tRNA-protein transferase, C-terminal domain"/>
    <property type="match status" value="1"/>
</dbReference>
<evidence type="ECO:0000313" key="5">
    <source>
        <dbReference type="EMBL" id="CAB4909843.1"/>
    </source>
</evidence>
<evidence type="ECO:0000313" key="4">
    <source>
        <dbReference type="EMBL" id="CAB4718622.1"/>
    </source>
</evidence>
<dbReference type="HAMAP" id="MF_00688">
    <property type="entry name" value="Leu_Phe_trans"/>
    <property type="match status" value="1"/>
</dbReference>
<dbReference type="EMBL" id="CAEZYK010000016">
    <property type="protein sequence ID" value="CAB4718622.1"/>
    <property type="molecule type" value="Genomic_DNA"/>
</dbReference>
<evidence type="ECO:0000256" key="3">
    <source>
        <dbReference type="ARBA" id="ARBA00023315"/>
    </source>
</evidence>
<dbReference type="PANTHER" id="PTHR30098:SF2">
    <property type="entry name" value="LEUCYL_PHENYLALANYL-TRNA--PROTEIN TRANSFERASE"/>
    <property type="match status" value="1"/>
</dbReference>
<dbReference type="SUPFAM" id="SSF55729">
    <property type="entry name" value="Acyl-CoA N-acyltransferases (Nat)"/>
    <property type="match status" value="1"/>
</dbReference>
<evidence type="ECO:0000256" key="2">
    <source>
        <dbReference type="ARBA" id="ARBA00022679"/>
    </source>
</evidence>
<dbReference type="InterPro" id="IPR004616">
    <property type="entry name" value="Leu/Phe-tRNA_Trfase"/>
</dbReference>
<evidence type="ECO:0000313" key="6">
    <source>
        <dbReference type="EMBL" id="CAB4978344.1"/>
    </source>
</evidence>
<dbReference type="GO" id="GO:0008914">
    <property type="term" value="F:leucyl-tRNA--protein transferase activity"/>
    <property type="evidence" value="ECO:0007669"/>
    <property type="project" value="InterPro"/>
</dbReference>
<evidence type="ECO:0000313" key="7">
    <source>
        <dbReference type="EMBL" id="CAB5020236.1"/>
    </source>
</evidence>
<dbReference type="EMBL" id="CAFBPQ010000013">
    <property type="protein sequence ID" value="CAB5020236.1"/>
    <property type="molecule type" value="Genomic_DNA"/>
</dbReference>
<name>A0A6J7GZK8_9ZZZZ</name>
<reference evidence="5" key="1">
    <citation type="submission" date="2020-05" db="EMBL/GenBank/DDBJ databases">
        <authorList>
            <person name="Chiriac C."/>
            <person name="Salcher M."/>
            <person name="Ghai R."/>
            <person name="Kavagutti S V."/>
        </authorList>
    </citation>
    <scope>NUCLEOTIDE SEQUENCE</scope>
</reference>
<dbReference type="EMBL" id="CAFBMM010000051">
    <property type="protein sequence ID" value="CAB4909843.1"/>
    <property type="molecule type" value="Genomic_DNA"/>
</dbReference>
<evidence type="ECO:0000256" key="1">
    <source>
        <dbReference type="ARBA" id="ARBA00022490"/>
    </source>
</evidence>
<dbReference type="GO" id="GO:0030163">
    <property type="term" value="P:protein catabolic process"/>
    <property type="evidence" value="ECO:0007669"/>
    <property type="project" value="InterPro"/>
</dbReference>
<gene>
    <name evidence="4" type="ORF">UFOPK2683_00443</name>
    <name evidence="5" type="ORF">UFOPK3605_01026</name>
    <name evidence="6" type="ORF">UFOPK3897_00949</name>
    <name evidence="7" type="ORF">UFOPK4121_00607</name>
</gene>
<sequence length="221" mass="24138">MTTGAPLWSFPDPIPNEDLVGVGADLTPATLLYAYSHGLFPMRVFADGPIGWWSPDPRGVLPLENFRFNRSLRRAQRNFLVTVNTAFEAVMRGCADPARPHGWIDESFVAAYVRLHQMGFAHSVEVWEQSDSHEPVMVGGVYGVAMGGLFAGESMFSRTSNASKVALAALVTRLRVGGGVLFDVQWRTDHLASMGAVEISRFEYLAALTLAVGRPQLTLAN</sequence>
<accession>A0A6J7GZK8</accession>
<dbReference type="InterPro" id="IPR042221">
    <property type="entry name" value="Leu/Phe-tRNA_Trfase_N"/>
</dbReference>
<dbReference type="NCBIfam" id="TIGR00667">
    <property type="entry name" value="aat"/>
    <property type="match status" value="1"/>
</dbReference>
<dbReference type="PANTHER" id="PTHR30098">
    <property type="entry name" value="LEUCYL/PHENYLALANYL-TRNA--PROTEIN TRANSFERASE"/>
    <property type="match status" value="1"/>
</dbReference>
<dbReference type="AlphaFoldDB" id="A0A6J7GZK8"/>
<keyword evidence="2" id="KW-0808">Transferase</keyword>
<proteinExistence type="inferred from homology"/>
<dbReference type="Pfam" id="PF03588">
    <property type="entry name" value="Leu_Phe_trans"/>
    <property type="match status" value="1"/>
</dbReference>
<organism evidence="5">
    <name type="scientific">freshwater metagenome</name>
    <dbReference type="NCBI Taxonomy" id="449393"/>
    <lineage>
        <taxon>unclassified sequences</taxon>
        <taxon>metagenomes</taxon>
        <taxon>ecological metagenomes</taxon>
    </lineage>
</organism>
<dbReference type="GO" id="GO:0005737">
    <property type="term" value="C:cytoplasm"/>
    <property type="evidence" value="ECO:0007669"/>
    <property type="project" value="TreeGrafter"/>
</dbReference>
<dbReference type="InterPro" id="IPR016181">
    <property type="entry name" value="Acyl_CoA_acyltransferase"/>
</dbReference>
<dbReference type="EMBL" id="CAFBOF010000018">
    <property type="protein sequence ID" value="CAB4978344.1"/>
    <property type="molecule type" value="Genomic_DNA"/>
</dbReference>
<protein>
    <submittedName>
        <fullName evidence="5">Unannotated protein</fullName>
    </submittedName>
</protein>
<keyword evidence="3" id="KW-0012">Acyltransferase</keyword>